<dbReference type="PROSITE" id="PS50157">
    <property type="entry name" value="ZINC_FINGER_C2H2_2"/>
    <property type="match status" value="1"/>
</dbReference>
<organism evidence="6 7">
    <name type="scientific">Ophiostoma piceae (strain UAMH 11346)</name>
    <name type="common">Sap stain fungus</name>
    <dbReference type="NCBI Taxonomy" id="1262450"/>
    <lineage>
        <taxon>Eukaryota</taxon>
        <taxon>Fungi</taxon>
        <taxon>Dikarya</taxon>
        <taxon>Ascomycota</taxon>
        <taxon>Pezizomycotina</taxon>
        <taxon>Sordariomycetes</taxon>
        <taxon>Sordariomycetidae</taxon>
        <taxon>Ophiostomatales</taxon>
        <taxon>Ophiostomataceae</taxon>
        <taxon>Ophiostoma</taxon>
    </lineage>
</organism>
<keyword evidence="3" id="KW-0862">Zinc</keyword>
<evidence type="ECO:0000256" key="3">
    <source>
        <dbReference type="ARBA" id="ARBA00022833"/>
    </source>
</evidence>
<evidence type="ECO:0000256" key="4">
    <source>
        <dbReference type="PROSITE-ProRule" id="PRU00042"/>
    </source>
</evidence>
<dbReference type="InterPro" id="IPR013087">
    <property type="entry name" value="Znf_C2H2_type"/>
</dbReference>
<proteinExistence type="predicted"/>
<evidence type="ECO:0000259" key="5">
    <source>
        <dbReference type="PROSITE" id="PS50157"/>
    </source>
</evidence>
<accession>S3CAU6</accession>
<sequence length="179" mass="21007">MPCVCPWSVEQLSYDGACTHPAYIEGFREGGAQGLAGQALIDHFITKKERDRKKHIEIYWRLKQTDFDRWQHQRRTYESRRDPEESRAKSRAVARRAKETRRFACDLCDKACRTSTALRAHYASQAHKDKEAGIVHPVKLIDTPPELRTCTVYEYFRFRRLQFRRARWISAAGIPPILQ</sequence>
<dbReference type="AlphaFoldDB" id="S3CAU6"/>
<dbReference type="GO" id="GO:0003676">
    <property type="term" value="F:nucleic acid binding"/>
    <property type="evidence" value="ECO:0007669"/>
    <property type="project" value="InterPro"/>
</dbReference>
<dbReference type="Gene3D" id="3.30.160.60">
    <property type="entry name" value="Classic Zinc Finger"/>
    <property type="match status" value="1"/>
</dbReference>
<dbReference type="VEuPathDB" id="FungiDB:F503_06827"/>
<dbReference type="SMART" id="SM00451">
    <property type="entry name" value="ZnF_U1"/>
    <property type="match status" value="1"/>
</dbReference>
<dbReference type="InterPro" id="IPR003604">
    <property type="entry name" value="Matrin/U1-like-C_Znf_C2H2"/>
</dbReference>
<dbReference type="Proteomes" id="UP000016923">
    <property type="component" value="Unassembled WGS sequence"/>
</dbReference>
<dbReference type="Pfam" id="PF12171">
    <property type="entry name" value="zf-C2H2_jaz"/>
    <property type="match status" value="1"/>
</dbReference>
<dbReference type="HOGENOM" id="CLU_1503892_0_0_1"/>
<evidence type="ECO:0000256" key="1">
    <source>
        <dbReference type="ARBA" id="ARBA00022723"/>
    </source>
</evidence>
<protein>
    <recommendedName>
        <fullName evidence="5">C2H2-type domain-containing protein</fullName>
    </recommendedName>
</protein>
<evidence type="ECO:0000256" key="2">
    <source>
        <dbReference type="ARBA" id="ARBA00022771"/>
    </source>
</evidence>
<dbReference type="PROSITE" id="PS00028">
    <property type="entry name" value="ZINC_FINGER_C2H2_1"/>
    <property type="match status" value="1"/>
</dbReference>
<keyword evidence="7" id="KW-1185">Reference proteome</keyword>
<keyword evidence="2 4" id="KW-0863">Zinc-finger</keyword>
<name>S3CAU6_OPHP1</name>
<gene>
    <name evidence="6" type="ORF">F503_06827</name>
</gene>
<dbReference type="SUPFAM" id="SSF57667">
    <property type="entry name" value="beta-beta-alpha zinc fingers"/>
    <property type="match status" value="1"/>
</dbReference>
<evidence type="ECO:0000313" key="7">
    <source>
        <dbReference type="Proteomes" id="UP000016923"/>
    </source>
</evidence>
<dbReference type="InterPro" id="IPR022755">
    <property type="entry name" value="Znf_C2H2_jaz"/>
</dbReference>
<keyword evidence="1" id="KW-0479">Metal-binding</keyword>
<dbReference type="GO" id="GO:0008270">
    <property type="term" value="F:zinc ion binding"/>
    <property type="evidence" value="ECO:0007669"/>
    <property type="project" value="UniProtKB-KW"/>
</dbReference>
<dbReference type="InterPro" id="IPR036236">
    <property type="entry name" value="Znf_C2H2_sf"/>
</dbReference>
<dbReference type="EMBL" id="KE148147">
    <property type="protein sequence ID" value="EPE09051.1"/>
    <property type="molecule type" value="Genomic_DNA"/>
</dbReference>
<evidence type="ECO:0000313" key="6">
    <source>
        <dbReference type="EMBL" id="EPE09051.1"/>
    </source>
</evidence>
<reference evidence="6 7" key="1">
    <citation type="journal article" date="2013" name="BMC Genomics">
        <title>The genome and transcriptome of the pine saprophyte Ophiostoma piceae, and a comparison with the bark beetle-associated pine pathogen Grosmannia clavigera.</title>
        <authorList>
            <person name="Haridas S."/>
            <person name="Wang Y."/>
            <person name="Lim L."/>
            <person name="Massoumi Alamouti S."/>
            <person name="Jackman S."/>
            <person name="Docking R."/>
            <person name="Robertson G."/>
            <person name="Birol I."/>
            <person name="Bohlmann J."/>
            <person name="Breuil C."/>
        </authorList>
    </citation>
    <scope>NUCLEOTIDE SEQUENCE [LARGE SCALE GENOMIC DNA]</scope>
    <source>
        <strain evidence="6 7">UAMH 11346</strain>
    </source>
</reference>
<feature type="domain" description="C2H2-type" evidence="5">
    <location>
        <begin position="103"/>
        <end position="132"/>
    </location>
</feature>